<comment type="caution">
    <text evidence="8">The sequence shown here is derived from an EMBL/GenBank/DDBJ whole genome shotgun (WGS) entry which is preliminary data.</text>
</comment>
<keyword evidence="5" id="KW-0411">Iron-sulfur</keyword>
<evidence type="ECO:0000256" key="5">
    <source>
        <dbReference type="ARBA" id="ARBA00023014"/>
    </source>
</evidence>
<evidence type="ECO:0000256" key="1">
    <source>
        <dbReference type="ARBA" id="ARBA00022485"/>
    </source>
</evidence>
<protein>
    <recommendedName>
        <fullName evidence="7">Golvesin/Xly CBD-like domain-containing protein</fullName>
    </recommendedName>
</protein>
<dbReference type="InterPro" id="IPR033803">
    <property type="entry name" value="CBD-like_Golvesin-Xly"/>
</dbReference>
<gene>
    <name evidence="8" type="ORF">Enr8_31080</name>
</gene>
<feature type="signal peptide" evidence="6">
    <location>
        <begin position="1"/>
        <end position="19"/>
    </location>
</feature>
<organism evidence="8 9">
    <name type="scientific">Blastopirellula retiformator</name>
    <dbReference type="NCBI Taxonomy" id="2527970"/>
    <lineage>
        <taxon>Bacteria</taxon>
        <taxon>Pseudomonadati</taxon>
        <taxon>Planctomycetota</taxon>
        <taxon>Planctomycetia</taxon>
        <taxon>Pirellulales</taxon>
        <taxon>Pirellulaceae</taxon>
        <taxon>Blastopirellula</taxon>
    </lineage>
</organism>
<dbReference type="AlphaFoldDB" id="A0A5C5V5N0"/>
<feature type="chain" id="PRO_5023151954" description="Golvesin/Xly CBD-like domain-containing protein" evidence="6">
    <location>
        <begin position="20"/>
        <end position="755"/>
    </location>
</feature>
<dbReference type="Gene3D" id="2.60.120.260">
    <property type="entry name" value="Galactose-binding domain-like"/>
    <property type="match status" value="1"/>
</dbReference>
<sequence length="755" mass="83309" precursor="true">MRRLLPLLLLLAFAAPLWGQSVLVEAESFAQPGGWKLDTQFIREMGSPYLLAHGLGDPVADATAKVTFPETGEYKVFVRTKDWVARWNAPGTPGRFQLLVNGQPLQETFGTKGADWNWQAGGSVKIDSKEVELALHDLTGFDGRCDAILFTKDDATPPNEGKILSAWRRDLLGLEEKPTEKGGYDLVVVGGGYSGMGAALSAARMGCKVALIQDRPVLGGNGSSEVRVWAMGNIRRGKYPRIGEIVEEFSDQAKKSPGTYEEFGDDKKEAIVEAEKNIDLFLNHHAFKVEMDGEKKIAAVYAFDTRTSEEKRFTSQLFVDCTGHGTIGYLAGADFDMAEKGRMGMSNMWAWAEADEERKFPETPWALDLSMKDFPYPRDHHGQWFWESGFDKDPLGDAEGIRDWNLRAVYGAFNAMKNKDGADKHESAYLTWMAYVGGPRESRLLRGDVVLNQDDIVAKRDFTDGCVPSTWSIDLHYPKKQFAEKFPDNPFISIAVHDRRVDRNFGYPVPYRCFYSRNIDNLFMAGRCISVDHEALGTVRVMKTCGMMGEVVGKAASLCATYDCTPREVYERYWPEMDQLLKLPGKARRADLDDEIEIPANVPLLAGPYGPPTGLDPAKLAGTVVDDTEAERIGKWTEGAGLKGYVGYGYLYAGGDSGGAVRFAVEAPEAGLYDIHFAYQPHENRGKTVPVVVETKNQRLEKKINQQAVPPIEGGFISLGELNLDKGEVVTVIVATAGAGGNVHADAVQIVPVKK</sequence>
<dbReference type="SUPFAM" id="SSF51905">
    <property type="entry name" value="FAD/NAD(P)-binding domain"/>
    <property type="match status" value="1"/>
</dbReference>
<dbReference type="InterPro" id="IPR039650">
    <property type="entry name" value="HdrA-like"/>
</dbReference>
<feature type="domain" description="Golvesin/Xly CBD-like" evidence="7">
    <location>
        <begin position="624"/>
        <end position="751"/>
    </location>
</feature>
<name>A0A5C5V5N0_9BACT</name>
<keyword evidence="6" id="KW-0732">Signal</keyword>
<dbReference type="Gene3D" id="3.50.50.60">
    <property type="entry name" value="FAD/NAD(P)-binding domain"/>
    <property type="match status" value="1"/>
</dbReference>
<evidence type="ECO:0000259" key="7">
    <source>
        <dbReference type="Pfam" id="PF25275"/>
    </source>
</evidence>
<dbReference type="Pfam" id="PF12831">
    <property type="entry name" value="FAD_oxidored"/>
    <property type="match status" value="2"/>
</dbReference>
<evidence type="ECO:0000313" key="8">
    <source>
        <dbReference type="EMBL" id="TWT33283.1"/>
    </source>
</evidence>
<accession>A0A5C5V5N0</accession>
<keyword evidence="1" id="KW-0004">4Fe-4S</keyword>
<keyword evidence="4" id="KW-0408">Iron</keyword>
<dbReference type="PANTHER" id="PTHR43498:SF1">
    <property type="entry name" value="COB--COM HETERODISULFIDE REDUCTASE IRON-SULFUR SUBUNIT A"/>
    <property type="match status" value="1"/>
</dbReference>
<dbReference type="Proteomes" id="UP000318878">
    <property type="component" value="Unassembled WGS sequence"/>
</dbReference>
<dbReference type="PANTHER" id="PTHR43498">
    <property type="entry name" value="FERREDOXIN:COB-COM HETERODISULFIDE REDUCTASE SUBUNIT A"/>
    <property type="match status" value="1"/>
</dbReference>
<dbReference type="InterPro" id="IPR036188">
    <property type="entry name" value="FAD/NAD-bd_sf"/>
</dbReference>
<evidence type="ECO:0000256" key="6">
    <source>
        <dbReference type="SAM" id="SignalP"/>
    </source>
</evidence>
<evidence type="ECO:0000256" key="2">
    <source>
        <dbReference type="ARBA" id="ARBA00022723"/>
    </source>
</evidence>
<dbReference type="GO" id="GO:0046872">
    <property type="term" value="F:metal ion binding"/>
    <property type="evidence" value="ECO:0007669"/>
    <property type="project" value="UniProtKB-KW"/>
</dbReference>
<keyword evidence="9" id="KW-1185">Reference proteome</keyword>
<evidence type="ECO:0000256" key="4">
    <source>
        <dbReference type="ARBA" id="ARBA00023004"/>
    </source>
</evidence>
<keyword evidence="3" id="KW-0560">Oxidoreductase</keyword>
<dbReference type="GO" id="GO:0051539">
    <property type="term" value="F:4 iron, 4 sulfur cluster binding"/>
    <property type="evidence" value="ECO:0007669"/>
    <property type="project" value="UniProtKB-KW"/>
</dbReference>
<evidence type="ECO:0000256" key="3">
    <source>
        <dbReference type="ARBA" id="ARBA00023002"/>
    </source>
</evidence>
<evidence type="ECO:0000313" key="9">
    <source>
        <dbReference type="Proteomes" id="UP000318878"/>
    </source>
</evidence>
<dbReference type="Pfam" id="PF25275">
    <property type="entry name" value="Golvesin_C"/>
    <property type="match status" value="1"/>
</dbReference>
<reference evidence="8 9" key="1">
    <citation type="submission" date="2019-02" db="EMBL/GenBank/DDBJ databases">
        <title>Deep-cultivation of Planctomycetes and their phenomic and genomic characterization uncovers novel biology.</title>
        <authorList>
            <person name="Wiegand S."/>
            <person name="Jogler M."/>
            <person name="Boedeker C."/>
            <person name="Pinto D."/>
            <person name="Vollmers J."/>
            <person name="Rivas-Marin E."/>
            <person name="Kohn T."/>
            <person name="Peeters S.H."/>
            <person name="Heuer A."/>
            <person name="Rast P."/>
            <person name="Oberbeckmann S."/>
            <person name="Bunk B."/>
            <person name="Jeske O."/>
            <person name="Meyerdierks A."/>
            <person name="Storesund J.E."/>
            <person name="Kallscheuer N."/>
            <person name="Luecker S."/>
            <person name="Lage O.M."/>
            <person name="Pohl T."/>
            <person name="Merkel B.J."/>
            <person name="Hornburger P."/>
            <person name="Mueller R.-W."/>
            <person name="Bruemmer F."/>
            <person name="Labrenz M."/>
            <person name="Spormann A.M."/>
            <person name="Op Den Camp H."/>
            <person name="Overmann J."/>
            <person name="Amann R."/>
            <person name="Jetten M.S.M."/>
            <person name="Mascher T."/>
            <person name="Medema M.H."/>
            <person name="Devos D.P."/>
            <person name="Kaster A.-K."/>
            <person name="Ovreas L."/>
            <person name="Rohde M."/>
            <person name="Galperin M.Y."/>
            <person name="Jogler C."/>
        </authorList>
    </citation>
    <scope>NUCLEOTIDE SEQUENCE [LARGE SCALE GENOMIC DNA]</scope>
    <source>
        <strain evidence="8 9">Enr8</strain>
    </source>
</reference>
<proteinExistence type="predicted"/>
<dbReference type="GO" id="GO:0016491">
    <property type="term" value="F:oxidoreductase activity"/>
    <property type="evidence" value="ECO:0007669"/>
    <property type="project" value="UniProtKB-KW"/>
</dbReference>
<dbReference type="EMBL" id="SJPF01000003">
    <property type="protein sequence ID" value="TWT33283.1"/>
    <property type="molecule type" value="Genomic_DNA"/>
</dbReference>
<keyword evidence="2" id="KW-0479">Metal-binding</keyword>